<reference evidence="1 2" key="1">
    <citation type="journal article" date="2018" name="Nat. Biotechnol.">
        <title>A standardized bacterial taxonomy based on genome phylogeny substantially revises the tree of life.</title>
        <authorList>
            <person name="Parks D.H."/>
            <person name="Chuvochina M."/>
            <person name="Waite D.W."/>
            <person name="Rinke C."/>
            <person name="Skarshewski A."/>
            <person name="Chaumeil P.A."/>
            <person name="Hugenholtz P."/>
        </authorList>
    </citation>
    <scope>NUCLEOTIDE SEQUENCE [LARGE SCALE GENOMIC DNA]</scope>
    <source>
        <strain evidence="1">UBA11728</strain>
    </source>
</reference>
<gene>
    <name evidence="1" type="ORF">DHW61_06450</name>
</gene>
<organism evidence="1 2">
    <name type="scientific">Lachnoclostridium phytofermentans</name>
    <dbReference type="NCBI Taxonomy" id="66219"/>
    <lineage>
        <taxon>Bacteria</taxon>
        <taxon>Bacillati</taxon>
        <taxon>Bacillota</taxon>
        <taxon>Clostridia</taxon>
        <taxon>Lachnospirales</taxon>
        <taxon>Lachnospiraceae</taxon>
    </lineage>
</organism>
<name>A0A3D2X5Q5_9FIRM</name>
<feature type="non-terminal residue" evidence="1">
    <location>
        <position position="1"/>
    </location>
</feature>
<dbReference type="AlphaFoldDB" id="A0A3D2X5Q5"/>
<comment type="caution">
    <text evidence="1">The sequence shown here is derived from an EMBL/GenBank/DDBJ whole genome shotgun (WGS) entry which is preliminary data.</text>
</comment>
<dbReference type="Proteomes" id="UP000262969">
    <property type="component" value="Unassembled WGS sequence"/>
</dbReference>
<sequence>KILLQLVKKLKESGMTFKVDGSTMIFAHGLEFKLDKICITFKWNEGQKVLDFFGEAGEFSEVFPGFKYYDTKFSGMKVRCMLYGEFLGSDTDEVLYQNTDIVEIDGVLTHVQSLEFYYENGELDNKYYKMVEEYMKHNNRDLK</sequence>
<proteinExistence type="predicted"/>
<evidence type="ECO:0000313" key="1">
    <source>
        <dbReference type="EMBL" id="HCL02047.1"/>
    </source>
</evidence>
<evidence type="ECO:0000313" key="2">
    <source>
        <dbReference type="Proteomes" id="UP000262969"/>
    </source>
</evidence>
<dbReference type="EMBL" id="DPVV01000215">
    <property type="protein sequence ID" value="HCL02047.1"/>
    <property type="molecule type" value="Genomic_DNA"/>
</dbReference>
<protein>
    <submittedName>
        <fullName evidence="1">Uncharacterized protein</fullName>
    </submittedName>
</protein>
<dbReference type="InterPro" id="IPR043519">
    <property type="entry name" value="NT_sf"/>
</dbReference>
<dbReference type="SUPFAM" id="SSF81301">
    <property type="entry name" value="Nucleotidyltransferase"/>
    <property type="match status" value="1"/>
</dbReference>
<accession>A0A3D2X5Q5</accession>